<keyword evidence="15 17" id="KW-0472">Membrane</keyword>
<evidence type="ECO:0000256" key="14">
    <source>
        <dbReference type="ARBA" id="ARBA00023128"/>
    </source>
</evidence>
<comment type="similarity">
    <text evidence="3 17">Belongs to the complex I subunit 4 family.</text>
</comment>
<dbReference type="Pfam" id="PF00361">
    <property type="entry name" value="Proton_antipo_M"/>
    <property type="match status" value="1"/>
</dbReference>
<feature type="transmembrane region" description="Helical" evidence="17">
    <location>
        <begin position="357"/>
        <end position="381"/>
    </location>
</feature>
<evidence type="ECO:0000256" key="1">
    <source>
        <dbReference type="ARBA" id="ARBA00003257"/>
    </source>
</evidence>
<feature type="transmembrane region" description="Helical" evidence="17">
    <location>
        <begin position="130"/>
        <end position="149"/>
    </location>
</feature>
<evidence type="ECO:0000256" key="3">
    <source>
        <dbReference type="ARBA" id="ARBA00009025"/>
    </source>
</evidence>
<dbReference type="PRINTS" id="PR01437">
    <property type="entry name" value="NUOXDRDTASE4"/>
</dbReference>
<feature type="transmembrane region" description="Helical" evidence="17">
    <location>
        <begin position="298"/>
        <end position="321"/>
    </location>
</feature>
<dbReference type="GO" id="GO:0008137">
    <property type="term" value="F:NADH dehydrogenase (ubiquinone) activity"/>
    <property type="evidence" value="ECO:0007669"/>
    <property type="project" value="UniProtKB-UniRule"/>
</dbReference>
<feature type="transmembrane region" description="Helical" evidence="17">
    <location>
        <begin position="35"/>
        <end position="56"/>
    </location>
</feature>
<keyword evidence="14 17" id="KW-0496">Mitochondrion</keyword>
<keyword evidence="11 17" id="KW-1133">Transmembrane helix</keyword>
<protein>
    <recommendedName>
        <fullName evidence="5 17">NADH-ubiquinone oxidoreductase chain 4</fullName>
        <ecNumber evidence="4 17">7.1.1.2</ecNumber>
    </recommendedName>
</protein>
<dbReference type="InterPro" id="IPR001750">
    <property type="entry name" value="ND/Mrp_TM"/>
</dbReference>
<comment type="function">
    <text evidence="17">Core subunit of the mitochondrial membrane respiratory chain NADH dehydrogenase (Complex I) which catalyzes electron transfer from NADH through the respiratory chain, using ubiquinone as an electron acceptor. Essential for the catalytic activity and assembly of complex I.</text>
</comment>
<evidence type="ECO:0000259" key="19">
    <source>
        <dbReference type="Pfam" id="PF01059"/>
    </source>
</evidence>
<organism evidence="20">
    <name type="scientific">Podura aquatica</name>
    <name type="common">water springtail</name>
    <dbReference type="NCBI Taxonomy" id="50589"/>
    <lineage>
        <taxon>Eukaryota</taxon>
        <taxon>Metazoa</taxon>
        <taxon>Ecdysozoa</taxon>
        <taxon>Arthropoda</taxon>
        <taxon>Hexapoda</taxon>
        <taxon>Collembola</taxon>
        <taxon>Poduromorpha</taxon>
        <taxon>Poduroidea</taxon>
        <taxon>Poduridae</taxon>
        <taxon>Podura</taxon>
    </lineage>
</organism>
<evidence type="ECO:0000256" key="2">
    <source>
        <dbReference type="ARBA" id="ARBA00004225"/>
    </source>
</evidence>
<evidence type="ECO:0000256" key="7">
    <source>
        <dbReference type="ARBA" id="ARBA00022660"/>
    </source>
</evidence>
<feature type="transmembrane region" description="Helical" evidence="17">
    <location>
        <begin position="327"/>
        <end position="348"/>
    </location>
</feature>
<evidence type="ECO:0000256" key="15">
    <source>
        <dbReference type="ARBA" id="ARBA00023136"/>
    </source>
</evidence>
<keyword evidence="6 17" id="KW-0813">Transport</keyword>
<dbReference type="GeneID" id="2914118"/>
<dbReference type="EMBL" id="AY639939">
    <property type="protein sequence ID" value="AAT69340.1"/>
    <property type="molecule type" value="Genomic_DNA"/>
</dbReference>
<keyword evidence="13 17" id="KW-0830">Ubiquinone</keyword>
<keyword evidence="10 17" id="KW-0249">Electron transport</keyword>
<proteinExistence type="inferred from homology"/>
<geneLocation type="mitochondrion" evidence="20"/>
<feature type="transmembrane region" description="Helical" evidence="17">
    <location>
        <begin position="199"/>
        <end position="219"/>
    </location>
</feature>
<reference evidence="20" key="1">
    <citation type="journal article" date="2005" name="Proc. R. Soc. B">
        <title>Mitochondrial genomes suggest that hexapods and crustaceans are mutually paraphyletic.</title>
        <authorList>
            <person name="Cook C.E."/>
            <person name="Yue Q."/>
            <person name="Akam M."/>
        </authorList>
    </citation>
    <scope>NUCLEOTIDE SEQUENCE</scope>
</reference>
<dbReference type="GO" id="GO:0042773">
    <property type="term" value="P:ATP synthesis coupled electron transport"/>
    <property type="evidence" value="ECO:0007669"/>
    <property type="project" value="InterPro"/>
</dbReference>
<comment type="subcellular location">
    <subcellularLocation>
        <location evidence="2 17">Mitochondrion membrane</location>
        <topology evidence="2 17">Multi-pass membrane protein</topology>
    </subcellularLocation>
</comment>
<accession>Q6DVF9</accession>
<dbReference type="GO" id="GO:0048039">
    <property type="term" value="F:ubiquinone binding"/>
    <property type="evidence" value="ECO:0007669"/>
    <property type="project" value="TreeGrafter"/>
</dbReference>
<evidence type="ECO:0000313" key="20">
    <source>
        <dbReference type="EMBL" id="AAT69340.1"/>
    </source>
</evidence>
<evidence type="ECO:0000256" key="4">
    <source>
        <dbReference type="ARBA" id="ARBA00012944"/>
    </source>
</evidence>
<evidence type="ECO:0000256" key="12">
    <source>
        <dbReference type="ARBA" id="ARBA00023027"/>
    </source>
</evidence>
<evidence type="ECO:0000256" key="17">
    <source>
        <dbReference type="RuleBase" id="RU003297"/>
    </source>
</evidence>
<keyword evidence="7 17" id="KW-0679">Respiratory chain</keyword>
<evidence type="ECO:0000256" key="5">
    <source>
        <dbReference type="ARBA" id="ARBA00021006"/>
    </source>
</evidence>
<feature type="transmembrane region" description="Helical" evidence="17">
    <location>
        <begin position="446"/>
        <end position="469"/>
    </location>
</feature>
<evidence type="ECO:0000256" key="8">
    <source>
        <dbReference type="ARBA" id="ARBA00022692"/>
    </source>
</evidence>
<gene>
    <name evidence="20" type="primary">ND4</name>
</gene>
<dbReference type="InterPro" id="IPR003918">
    <property type="entry name" value="NADH_UbQ_OxRdtase"/>
</dbReference>
<keyword evidence="12 17" id="KW-0520">NAD</keyword>
<dbReference type="PANTHER" id="PTHR43507">
    <property type="entry name" value="NADH-UBIQUINONE OXIDOREDUCTASE CHAIN 4"/>
    <property type="match status" value="1"/>
</dbReference>
<evidence type="ECO:0000256" key="10">
    <source>
        <dbReference type="ARBA" id="ARBA00022982"/>
    </source>
</evidence>
<dbReference type="EC" id="7.1.1.2" evidence="4 17"/>
<feature type="domain" description="NADH:quinone oxidoreductase/Mrp antiporter transmembrane" evidence="18">
    <location>
        <begin position="125"/>
        <end position="414"/>
    </location>
</feature>
<feature type="transmembrane region" description="Helical" evidence="17">
    <location>
        <begin position="104"/>
        <end position="124"/>
    </location>
</feature>
<evidence type="ECO:0000256" key="16">
    <source>
        <dbReference type="ARBA" id="ARBA00049551"/>
    </source>
</evidence>
<comment type="catalytic activity">
    <reaction evidence="16 17">
        <text>a ubiquinone + NADH + 5 H(+)(in) = a ubiquinol + NAD(+) + 4 H(+)(out)</text>
        <dbReference type="Rhea" id="RHEA:29091"/>
        <dbReference type="Rhea" id="RHEA-COMP:9565"/>
        <dbReference type="Rhea" id="RHEA-COMP:9566"/>
        <dbReference type="ChEBI" id="CHEBI:15378"/>
        <dbReference type="ChEBI" id="CHEBI:16389"/>
        <dbReference type="ChEBI" id="CHEBI:17976"/>
        <dbReference type="ChEBI" id="CHEBI:57540"/>
        <dbReference type="ChEBI" id="CHEBI:57945"/>
        <dbReference type="EC" id="7.1.1.2"/>
    </reaction>
</comment>
<dbReference type="Pfam" id="PF01059">
    <property type="entry name" value="Oxidored_q5_N"/>
    <property type="match status" value="1"/>
</dbReference>
<evidence type="ECO:0000256" key="11">
    <source>
        <dbReference type="ARBA" id="ARBA00022989"/>
    </source>
</evidence>
<evidence type="ECO:0000256" key="6">
    <source>
        <dbReference type="ARBA" id="ARBA00022448"/>
    </source>
</evidence>
<dbReference type="GO" id="GO:0003954">
    <property type="term" value="F:NADH dehydrogenase activity"/>
    <property type="evidence" value="ECO:0007669"/>
    <property type="project" value="TreeGrafter"/>
</dbReference>
<dbReference type="InterPro" id="IPR000260">
    <property type="entry name" value="NADH4_N"/>
</dbReference>
<feature type="transmembrane region" description="Helical" evidence="17">
    <location>
        <begin position="156"/>
        <end position="179"/>
    </location>
</feature>
<feature type="transmembrane region" description="Helical" evidence="17">
    <location>
        <begin position="401"/>
        <end position="425"/>
    </location>
</feature>
<dbReference type="CTD" id="4538"/>
<evidence type="ECO:0000256" key="9">
    <source>
        <dbReference type="ARBA" id="ARBA00022967"/>
    </source>
</evidence>
<sequence length="470" mass="52469">MALLFYFVFLILGLMFFSLDNEFKVKGLSGYSYGFSKSDTLIFNMGLTLILVSLIYPEDLQGDYISGLVYLDSISFLMIYLSLYLLVLMITSSSSTYLSGVYPITYNLVILSLGLVLVLAFILYNYLAFYLFFEISIIPTLGLLMGWGYQPERLQAGVYFLMYTMFASLPLMGALSYMYSASGSLSMGWGLFDPFMFTFMETNLVSSAFVLVLLLAFLVKMPMYLTHLWLPKAHVEAPVAGSMVLAGVLLKLGGYGIYRIMPKVYFLAGGVYSFLFSLSLFGMLVISAQCCRMNDLKALVAYSSVAHMGMVVSGLMSSIVWGFNGAIFMMLGHGLSSSGFFCFVNLVYEQFSSRSIFFIRGVITLAPILTLACFMLCAANIAAPPSINLVSEIFLMIAMVYYDWSVMVVFFLVSFLGAVFTMYFFSNSQHGKIFSLDCGFTSKEYIGYHALLLHLVPVNLAFLLLGYFMY</sequence>
<dbReference type="PANTHER" id="PTHR43507:SF20">
    <property type="entry name" value="NADH-UBIQUINONE OXIDOREDUCTASE CHAIN 4"/>
    <property type="match status" value="1"/>
</dbReference>
<comment type="function">
    <text evidence="1">Core subunit of the mitochondrial membrane respiratory chain NADH dehydrogenase (Complex I) that is believed to belong to the minimal assembly required for catalysis. Complex I functions in the transfer of electrons from NADH to the respiratory chain. The immediate electron acceptor for the enzyme is believed to be ubiquinone.</text>
</comment>
<feature type="transmembrane region" description="Helical" evidence="17">
    <location>
        <begin position="6"/>
        <end position="23"/>
    </location>
</feature>
<evidence type="ECO:0000256" key="13">
    <source>
        <dbReference type="ARBA" id="ARBA00023075"/>
    </source>
</evidence>
<feature type="transmembrane region" description="Helical" evidence="17">
    <location>
        <begin position="264"/>
        <end position="286"/>
    </location>
</feature>
<dbReference type="AlphaFoldDB" id="Q6DVF9"/>
<dbReference type="GO" id="GO:0015990">
    <property type="term" value="P:electron transport coupled proton transport"/>
    <property type="evidence" value="ECO:0007669"/>
    <property type="project" value="TreeGrafter"/>
</dbReference>
<feature type="domain" description="NADH:ubiquinone oxidoreductase chain 4 N-terminal" evidence="19">
    <location>
        <begin position="41"/>
        <end position="120"/>
    </location>
</feature>
<feature type="transmembrane region" description="Helical" evidence="17">
    <location>
        <begin position="68"/>
        <end position="92"/>
    </location>
</feature>
<name>Q6DVF9_9HEXA</name>
<dbReference type="RefSeq" id="YP_054478.1">
    <property type="nucleotide sequence ID" value="NC_006075.1"/>
</dbReference>
<keyword evidence="9" id="KW-1278">Translocase</keyword>
<evidence type="ECO:0000259" key="18">
    <source>
        <dbReference type="Pfam" id="PF00361"/>
    </source>
</evidence>
<keyword evidence="8 17" id="KW-0812">Transmembrane</keyword>
<dbReference type="GO" id="GO:0031966">
    <property type="term" value="C:mitochondrial membrane"/>
    <property type="evidence" value="ECO:0007669"/>
    <property type="project" value="UniProtKB-SubCell"/>
</dbReference>